<dbReference type="EMBL" id="UINC01017624">
    <property type="protein sequence ID" value="SVA73287.1"/>
    <property type="molecule type" value="Genomic_DNA"/>
</dbReference>
<organism evidence="1">
    <name type="scientific">marine metagenome</name>
    <dbReference type="NCBI Taxonomy" id="408172"/>
    <lineage>
        <taxon>unclassified sequences</taxon>
        <taxon>metagenomes</taxon>
        <taxon>ecological metagenomes</taxon>
    </lineage>
</organism>
<protein>
    <submittedName>
        <fullName evidence="1">Uncharacterized protein</fullName>
    </submittedName>
</protein>
<sequence length="38" mass="4571">MDNENMYKSLRRAKREIPLPRVLTGVHNKRSWKIMCAQ</sequence>
<proteinExistence type="predicted"/>
<reference evidence="1" key="1">
    <citation type="submission" date="2018-05" db="EMBL/GenBank/DDBJ databases">
        <authorList>
            <person name="Lanie J.A."/>
            <person name="Ng W.-L."/>
            <person name="Kazmierczak K.M."/>
            <person name="Andrzejewski T.M."/>
            <person name="Davidsen T.M."/>
            <person name="Wayne K.J."/>
            <person name="Tettelin H."/>
            <person name="Glass J.I."/>
            <person name="Rusch D."/>
            <person name="Podicherti R."/>
            <person name="Tsui H.-C.T."/>
            <person name="Winkler M.E."/>
        </authorList>
    </citation>
    <scope>NUCLEOTIDE SEQUENCE</scope>
</reference>
<accession>A0A381YA39</accession>
<dbReference type="AlphaFoldDB" id="A0A381YA39"/>
<gene>
    <name evidence="1" type="ORF">METZ01_LOCUS126141</name>
</gene>
<evidence type="ECO:0000313" key="1">
    <source>
        <dbReference type="EMBL" id="SVA73287.1"/>
    </source>
</evidence>
<name>A0A381YA39_9ZZZZ</name>